<keyword evidence="2" id="KW-0560">Oxidoreductase</keyword>
<keyword evidence="2" id="KW-0503">Monooxygenase</keyword>
<dbReference type="PANTHER" id="PTHR37811:SF2">
    <property type="entry name" value="ABM DOMAIN-CONTAINING PROTEIN"/>
    <property type="match status" value="1"/>
</dbReference>
<dbReference type="EMBL" id="JAAKZF010000069">
    <property type="protein sequence ID" value="NGO54887.1"/>
    <property type="molecule type" value="Genomic_DNA"/>
</dbReference>
<feature type="domain" description="ABM" evidence="1">
    <location>
        <begin position="1"/>
        <end position="76"/>
    </location>
</feature>
<accession>A0A6G4WLD7</accession>
<dbReference type="Pfam" id="PF03992">
    <property type="entry name" value="ABM"/>
    <property type="match status" value="1"/>
</dbReference>
<gene>
    <name evidence="2" type="ORF">G6N73_27930</name>
</gene>
<dbReference type="SUPFAM" id="SSF54909">
    <property type="entry name" value="Dimeric alpha+beta barrel"/>
    <property type="match status" value="1"/>
</dbReference>
<dbReference type="AlphaFoldDB" id="A0A6G4WLD7"/>
<sequence length="228" mass="26260">MFSVIFEVLPNKENWDDYLDNAEMLRGELQQVEGFVDNIRYKSLTREGWILSLSNWRDEKSLVRWRTSKRHHEAQQKGRDEILADYHLRVGQITADNQVPVGYALTKQRLDETEVGEGTTIMLINATRPAEWKQTNNPYDCAEWLGLNPWAADGTSWDIFDAVLAPGELILLISWKDAAAAQAYEDASAPNDKARMRRVRIVRDYGKYDRREAPQYYPDAKGGETLHA</sequence>
<dbReference type="GO" id="GO:0004497">
    <property type="term" value="F:monooxygenase activity"/>
    <property type="evidence" value="ECO:0007669"/>
    <property type="project" value="UniProtKB-KW"/>
</dbReference>
<protein>
    <submittedName>
        <fullName evidence="2">Antibiotic biosynthesis monooxygenase</fullName>
    </submittedName>
</protein>
<dbReference type="InterPro" id="IPR011008">
    <property type="entry name" value="Dimeric_a/b-barrel"/>
</dbReference>
<keyword evidence="3" id="KW-1185">Reference proteome</keyword>
<dbReference type="PANTHER" id="PTHR37811">
    <property type="entry name" value="BLL5343 PROTEIN"/>
    <property type="match status" value="1"/>
</dbReference>
<comment type="caution">
    <text evidence="2">The sequence shown here is derived from an EMBL/GenBank/DDBJ whole genome shotgun (WGS) entry which is preliminary data.</text>
</comment>
<organism evidence="2 3">
    <name type="scientific">Allomesorhizobium camelthorni</name>
    <dbReference type="NCBI Taxonomy" id="475069"/>
    <lineage>
        <taxon>Bacteria</taxon>
        <taxon>Pseudomonadati</taxon>
        <taxon>Pseudomonadota</taxon>
        <taxon>Alphaproteobacteria</taxon>
        <taxon>Hyphomicrobiales</taxon>
        <taxon>Phyllobacteriaceae</taxon>
        <taxon>Allomesorhizobium</taxon>
    </lineage>
</organism>
<evidence type="ECO:0000259" key="1">
    <source>
        <dbReference type="Pfam" id="PF03992"/>
    </source>
</evidence>
<evidence type="ECO:0000313" key="2">
    <source>
        <dbReference type="EMBL" id="NGO54887.1"/>
    </source>
</evidence>
<evidence type="ECO:0000313" key="3">
    <source>
        <dbReference type="Proteomes" id="UP001642900"/>
    </source>
</evidence>
<reference evidence="2 3" key="1">
    <citation type="submission" date="2020-02" db="EMBL/GenBank/DDBJ databases">
        <title>Genome sequence of strain CCNWXJ40-4.</title>
        <authorList>
            <person name="Gao J."/>
            <person name="Sun J."/>
        </authorList>
    </citation>
    <scope>NUCLEOTIDE SEQUENCE [LARGE SCALE GENOMIC DNA]</scope>
    <source>
        <strain evidence="2 3">CCNWXJ 40-4</strain>
    </source>
</reference>
<dbReference type="Proteomes" id="UP001642900">
    <property type="component" value="Unassembled WGS sequence"/>
</dbReference>
<dbReference type="RefSeq" id="WP_165033214.1">
    <property type="nucleotide sequence ID" value="NZ_JAAKZF010000069.1"/>
</dbReference>
<name>A0A6G4WLD7_9HYPH</name>
<dbReference type="InterPro" id="IPR007138">
    <property type="entry name" value="ABM_dom"/>
</dbReference>
<proteinExistence type="predicted"/>
<dbReference type="InterPro" id="IPR052936">
    <property type="entry name" value="Jasmonate_Hydroxylase-like"/>
</dbReference>
<dbReference type="Gene3D" id="3.30.70.100">
    <property type="match status" value="1"/>
</dbReference>